<keyword evidence="2" id="KW-1185">Reference proteome</keyword>
<sequence>MSNEIIRLCFQSISLDKIFKGYVISSKQNLSNPMQEIYLHALQIYHNQVPVVQAIGVAETTAFGLITQHLPFV</sequence>
<dbReference type="EMBL" id="BRZM01000018">
    <property type="protein sequence ID" value="GLD53603.1"/>
    <property type="molecule type" value="Genomic_DNA"/>
</dbReference>
<dbReference type="Proteomes" id="UP001279410">
    <property type="component" value="Unassembled WGS sequence"/>
</dbReference>
<evidence type="ECO:0000313" key="1">
    <source>
        <dbReference type="EMBL" id="GLD53603.1"/>
    </source>
</evidence>
<comment type="caution">
    <text evidence="1">The sequence shown here is derived from an EMBL/GenBank/DDBJ whole genome shotgun (WGS) entry which is preliminary data.</text>
</comment>
<name>A0AAD3MGF7_LATJO</name>
<proteinExistence type="predicted"/>
<organism evidence="1 2">
    <name type="scientific">Lates japonicus</name>
    <name type="common">Japanese lates</name>
    <dbReference type="NCBI Taxonomy" id="270547"/>
    <lineage>
        <taxon>Eukaryota</taxon>
        <taxon>Metazoa</taxon>
        <taxon>Chordata</taxon>
        <taxon>Craniata</taxon>
        <taxon>Vertebrata</taxon>
        <taxon>Euteleostomi</taxon>
        <taxon>Actinopterygii</taxon>
        <taxon>Neopterygii</taxon>
        <taxon>Teleostei</taxon>
        <taxon>Neoteleostei</taxon>
        <taxon>Acanthomorphata</taxon>
        <taxon>Carangaria</taxon>
        <taxon>Carangaria incertae sedis</taxon>
        <taxon>Centropomidae</taxon>
        <taxon>Lates</taxon>
    </lineage>
</organism>
<gene>
    <name evidence="1" type="ORF">AKAME5_000633100</name>
</gene>
<evidence type="ECO:0000313" key="2">
    <source>
        <dbReference type="Proteomes" id="UP001279410"/>
    </source>
</evidence>
<accession>A0AAD3MGF7</accession>
<dbReference type="AlphaFoldDB" id="A0AAD3MGF7"/>
<reference evidence="1" key="1">
    <citation type="submission" date="2022-08" db="EMBL/GenBank/DDBJ databases">
        <title>Genome sequencing of akame (Lates japonicus).</title>
        <authorList>
            <person name="Hashiguchi Y."/>
            <person name="Takahashi H."/>
        </authorList>
    </citation>
    <scope>NUCLEOTIDE SEQUENCE</scope>
    <source>
        <strain evidence="1">Kochi</strain>
    </source>
</reference>
<protein>
    <submittedName>
        <fullName evidence="1">Dynein axonemal heavy chain 2-like isoform X1</fullName>
    </submittedName>
</protein>
<feature type="non-terminal residue" evidence="1">
    <location>
        <position position="73"/>
    </location>
</feature>